<feature type="transmembrane region" description="Helical" evidence="1">
    <location>
        <begin position="53"/>
        <end position="73"/>
    </location>
</feature>
<protein>
    <submittedName>
        <fullName evidence="2">Succinate dehydrogenase subunit 4</fullName>
    </submittedName>
</protein>
<dbReference type="InterPro" id="IPR034804">
    <property type="entry name" value="SQR/QFR_C/D"/>
</dbReference>
<geneLocation type="mitochondrion" evidence="2"/>
<sequence length="77" mass="9616">MLFWFFRDFSVIFWIFSLLLDFEFFFIFLNLIFFHFFSGLISISKDYMHQIELNFFLVFLIRLIILFLLNSAIELFF</sequence>
<keyword evidence="1" id="KW-1133">Transmembrane helix</keyword>
<proteinExistence type="predicted"/>
<dbReference type="SUPFAM" id="SSF81343">
    <property type="entry name" value="Fumarate reductase respiratory complex transmembrane subunits"/>
    <property type="match status" value="1"/>
</dbReference>
<dbReference type="EMBL" id="OP748278">
    <property type="protein sequence ID" value="WAX04171.1"/>
    <property type="molecule type" value="Genomic_DNA"/>
</dbReference>
<dbReference type="RefSeq" id="YP_010620135.1">
    <property type="nucleotide sequence ID" value="NC_070156.1"/>
</dbReference>
<dbReference type="GeneID" id="77661527"/>
<reference evidence="2" key="1">
    <citation type="submission" date="2022-10" db="EMBL/GenBank/DDBJ databases">
        <title>Phylogenomic analysis of pseudocryptic diversity reveals the new genus deltalsia (rhodomelaceae, rhodophyta).</title>
        <authorList>
            <person name="Diaz-Tapia P."/>
            <person name="Rodriguez-Bujan I."/>
            <person name="Maggs C.A."/>
            <person name="Verbruggen H."/>
        </authorList>
    </citation>
    <scope>NUCLEOTIDE SEQUENCE</scope>
    <source>
        <strain evidence="2">JH1432</strain>
    </source>
</reference>
<evidence type="ECO:0000313" key="2">
    <source>
        <dbReference type="EMBL" id="WAX04171.1"/>
    </source>
</evidence>
<keyword evidence="2" id="KW-0496">Mitochondrion</keyword>
<keyword evidence="1" id="KW-0812">Transmembrane</keyword>
<name>A0A9F1U5C6_9FLOR</name>
<dbReference type="GO" id="GO:0016020">
    <property type="term" value="C:membrane"/>
    <property type="evidence" value="ECO:0007669"/>
    <property type="project" value="InterPro"/>
</dbReference>
<gene>
    <name evidence="2" type="primary">sdh4</name>
</gene>
<keyword evidence="1" id="KW-0472">Membrane</keyword>
<accession>A0A9F1U5C6</accession>
<organism evidence="2">
    <name type="scientific">Melanothamnus gigas</name>
    <dbReference type="NCBI Taxonomy" id="3016206"/>
    <lineage>
        <taxon>Eukaryota</taxon>
        <taxon>Rhodophyta</taxon>
        <taxon>Florideophyceae</taxon>
        <taxon>Rhodymeniophycidae</taxon>
        <taxon>Ceramiales</taxon>
        <taxon>Rhodomelaceae</taxon>
        <taxon>Polysiphonioideae</taxon>
        <taxon>Melanothamnus</taxon>
    </lineage>
</organism>
<evidence type="ECO:0000256" key="1">
    <source>
        <dbReference type="SAM" id="Phobius"/>
    </source>
</evidence>
<dbReference type="AlphaFoldDB" id="A0A9F1U5C6"/>
<feature type="transmembrane region" description="Helical" evidence="1">
    <location>
        <begin position="12"/>
        <end position="41"/>
    </location>
</feature>